<feature type="compositionally biased region" description="Basic and acidic residues" evidence="3">
    <location>
        <begin position="2904"/>
        <end position="2916"/>
    </location>
</feature>
<feature type="domain" description="Carbohydrate-binding/sugar hydrolysis" evidence="4">
    <location>
        <begin position="522"/>
        <end position="659"/>
    </location>
</feature>
<dbReference type="PANTHER" id="PTHR22990:SF32">
    <property type="entry name" value="RIGHT HANDED BETA HELIX DOMAIN-CONTAINING PROTEIN"/>
    <property type="match status" value="1"/>
</dbReference>
<keyword evidence="2" id="KW-0175">Coiled coil</keyword>
<dbReference type="InterPro" id="IPR012334">
    <property type="entry name" value="Pectin_lyas_fold"/>
</dbReference>
<dbReference type="InterPro" id="IPR011050">
    <property type="entry name" value="Pectin_lyase_fold/virulence"/>
</dbReference>
<evidence type="ECO:0000256" key="1">
    <source>
        <dbReference type="ARBA" id="ARBA00022737"/>
    </source>
</evidence>
<dbReference type="SMART" id="SM00722">
    <property type="entry name" value="CASH"/>
    <property type="match status" value="3"/>
</dbReference>
<keyword evidence="6" id="KW-1185">Reference proteome</keyword>
<dbReference type="FunFam" id="2.160.20.10:FF:000188">
    <property type="entry name" value="Uncharacterized protein"/>
    <property type="match status" value="1"/>
</dbReference>
<comment type="caution">
    <text evidence="5">The sequence shown here is derived from an EMBL/GenBank/DDBJ whole genome shotgun (WGS) entry which is preliminary data.</text>
</comment>
<dbReference type="FunFam" id="2.160.20.10:FF:000089">
    <property type="entry name" value="Right_handed_beta_helix_region /Periplasmic_copper-binding_protein_(NosD)_-_putative"/>
    <property type="match status" value="1"/>
</dbReference>
<dbReference type="PANTHER" id="PTHR22990">
    <property type="entry name" value="F-BOX ONLY PROTEIN"/>
    <property type="match status" value="1"/>
</dbReference>
<feature type="region of interest" description="Disordered" evidence="3">
    <location>
        <begin position="978"/>
        <end position="1002"/>
    </location>
</feature>
<evidence type="ECO:0000256" key="3">
    <source>
        <dbReference type="SAM" id="MobiDB-lite"/>
    </source>
</evidence>
<feature type="domain" description="Carbohydrate-binding/sugar hydrolysis" evidence="4">
    <location>
        <begin position="798"/>
        <end position="912"/>
    </location>
</feature>
<dbReference type="InterPro" id="IPR007742">
    <property type="entry name" value="NosD_dom"/>
</dbReference>
<feature type="compositionally biased region" description="Low complexity" evidence="3">
    <location>
        <begin position="1311"/>
        <end position="1325"/>
    </location>
</feature>
<dbReference type="InterPro" id="IPR006633">
    <property type="entry name" value="Carb-bd_sugar_hydrolysis-dom"/>
</dbReference>
<evidence type="ECO:0000313" key="5">
    <source>
        <dbReference type="EMBL" id="KPI84696.1"/>
    </source>
</evidence>
<dbReference type="OMA" id="CAAHPLI"/>
<dbReference type="OrthoDB" id="427974at2759"/>
<feature type="compositionally biased region" description="Polar residues" evidence="3">
    <location>
        <begin position="3300"/>
        <end position="3326"/>
    </location>
</feature>
<dbReference type="InterPro" id="IPR006626">
    <property type="entry name" value="PbH1"/>
</dbReference>
<sequence length="3355" mass="355909">MYEEFGYVIVHRYSNWQKKKVRTIVVNAHSKASSQKSIAGAIALAKPYDRIELTGGEYNEALAIQMPLELVAADGEDPHLYSRSSTITLTTIGVDIYMERLFISSRSTSKLDAAVVAVNGNPILFRCECTSMLIGGNALVHIDECTIKDSGSGVGLIVQDNGGGLIKSTNIRSHRYCCVEIDTCGELSVTDCIIENNTGGDAMVISGAMSSFGRDSSVSHTACSHVEVAHCHFSVFGEMSSDASVNATEKTPMNVMGSACCIVLTQGAAPTITSNELIEGEIGILIEGPGTAQLKGNFVRCQRQCGILALVEESFGYVKDHQTVRITGDNVLDQCRIGIDVQCAPNRISYALQNPSPAATGSTNVDAKSMLSMKSPYDAADRVLINELPNPRRAFSWSPVQGVVPPSLTTADASFPPSSTPGSITSSALSGNSLVCVEGEWYPLESVKAGLQQLVRLTLQSYPACLQPSFGIVANTAHTVTEGMSATSASPFADIMNEMLGAQLSSKKETSPPLREMLQLRGNRGVDIIDTRFSHCGICAIRFGRQGYGLVEECVFEDCGVYAIVVDCAAHPLITGCRFLRSRGASILVSNFANPFIIGNEMASGKQDGIQLSNMSRGLIVGNIITTHVGVGIHVSGHSQPLICANVLSQNRKGGVAVADGSCPTLLLNSFVANLTAQIYCTGGSDAFICRNRIIASSDAGIHINTCSRCTVMSNSISANGEGILVELDADPYVQDNHVAGNVRAGIRARNNALGSFVCNRLVDNEGPNVLVLEGASPVFRGNRIEGSPQGGVVVLNEGNGFFEQNTLAANGVANVVVVGAYSEPVFTHNVMNGSRAGCGVICARSAGGNFTHNRIYENEQCGVYICEAAEPTFSENQISREAIGVLMSDGSKGTLTKNVVEDCYGCGVMSQRCDNSTFSRNTVTRCHMSGLQVSPDSLGAFTANELTQNDIGVHIGSSLQSAEIQLHSAFLDSPKEGRRCGSAKAGSPTWRDPAKASKHQTGKGSVLQTIASISGQRHSSSGRAALSVITDNVISKNVNGGILLDFFCNATVERNDIFENNAYGVRGDGGYAAARAEAVLNHKLSIGSASVVQPQHQHSFEQLQTLTMIRTNKIHGHGEANILLDHFDGETHETWLTQNVIYDAPHGMCIVNNSTVKEVRENNIYNCVDGICCSSGGRGLFATNHIHNCTYSGVCIADMANPEFQENNQIEQCGFAGVLVDVGGQGTFRQSSIRHCNIGIVVFCGLTTPFQMSYAEVVKANLAGSSPTFTENTIEENELHGVLLLSAISGCPLRTLLTLKNVHTSGRHSPALAEAATASEEPATYDTPTPYAGMDRVPTGARRGRLCAMFERNVIRRNRVMGVYHDRFEHWDLAAIEAAHGENKSPSSGHIKNAYGGYEILLGTSQVLDNADHQRQRQLKQVSFVENTITECSIGLGAGFGCHPYLERNKVHRNTFFGLLLRYGSAVSATGNDIRDNGLAGIYVASGAKGYIANGTIEANNGWCRPEATPNAPRSFSDCIFQFSFFSPESVRRVEESLLATPAARSSVKRVQRAYKQMTNLAVVLAYTMTDALRYLAELVAASSAGLTLATGCVPAMMEGSATATTPGANSSAATWRMGGVELPDYTEVCTADGGIGVWIQSGSRVSIYANRIAGHTNAGVLVSRSVLQHHRILSKAFHIGQSRKLVDSRLEAQTSLLSNSKVAQLGAAGQRTVDIFSVELCAPALATTESGAIFTSQKLCVSGILAAIQVAASATFESADAGLASFTSHNLSMSTLYSPKESEDWEQRLDSIHHAHIAENVITGNKDGIWLEVFHRLQATASTVAPISAATSSILSSSSVKVNVCPTPQTPPFTRLQPVFKRNTAPTSAPAKGAAGVSFLTSAAIPDGSGAAVEATFSASGCVPAGEEDIRVMEGSFAGLDFSTVVEGNYISQNRRYGVCAMHVSTIDCGCCVANRGVLKEAVDKQYSNVRSQLTPGKQDVRIEVHLPFELQIMKLNIGHALLRKNDLHGNEQAQAFVTSRHVAVTQDGDSTLLQMDTKAVPSGSSCYASQVLVGVPLYSALLQLPPPGVLLWEENRFHDARRGVWLCGHLGPHSARFQRNIFVNIADDAFLVDGHLACATVGKGNVFDRNGVSLRISQQQQIRLVTVPASASTHRTRVFQNMFKNAKDSSVLLTCVGVEAPLLFRNEFTGQLQGSAALYLQSDSAAGAAMIQGNVFADSHVPVFIVGCSDSGIESSLSTSHILFLENRFTNNYIGALVCNGAYPVMARNLFDTNSRAGLEIVGSGTRPKVRNCLFQLHKRREDSFAVAAASTSRPTTAASQYPSQGSLMLQWRRFSTKLLPENAHVLGSTIEVRLPVGLLVGPFAEPMVEGCSFVNNDVGVDAVCNAASSSLAVTGLNATFKGCVFAYSNVCGVLVRGLHNTAEGKGDRHSLSSGGGGGGGGAAAWTRLDSLSSNATGQKQTRSALGTGGVVMEAIVFEQCVFSHNCTAEGCGDVVAMNEGYAAFRNNIFNGTVVGRSGAVALFAENRFLGRVHEIGEGGRTEQTDAKHANGAAVVVQEGGRIVVERNTIARRWIGVKCMPGAEGLVQNNRIAFCVTGLLLAPFNRTDVSKNRVLGSGECGAIAYGGRMADNEILQCPSGIVAQPPASYKGINAVPSHKRDTLGFLCSRNTITGSSINGLLIAAAGTYDCNNISRCKIGVYIACPVGDGFCHTLPMLKNSNVYDNSTGIYMENDSESMVKDNDVFDNAMVGVIVAANATGALQGNRISSVADQGAVEIPTEARIKSNGNVIRNQFSPAFQRDTRAGRAKEYQRALTNLDTEINELETAVEEAHQEAESITGTLRTLQRELVDLHSRSIADSVTTLAGSAGRALRNAAASITTTANEFGSFPPSISISNLTPRDHNTRSADSGKRAGAGTDKGGGEVQLSSPAWGTKKSPSAAAGCRAAYGAARCTSAPSPSGKAASMARRSSLSSRDAALAFAKPTPPAAYAAPKQVLIHIFAKAEARSNAAAVGQVITSVLAKPPLTSHNFVTTITTSTSQLLYTLGLSSTQPYLCIVVLDAQLDGLSPSDCHALQRLHDCATPNAQSRYHGLSSPPEAESASSSRFSKNAAASLFYTLVPSNFPLAANKKAVADAGEGMSVEAYANAHHLLFYTSYVEEVLAKLHTQISDDLRHVMTNTTSSPRGRRRSSVAVFDDSQDKLPAARPAKRGGASGEAGSDVLAPTNLHVSQTIASKNSNSSPLAKQPAPLTAEYVGALLSQLTPEALGIAPSNDGKRRRRRKPSVAVSELSATCDDGSTYNRGSHTSMRSRRSSVASKTDTASLGALATRRRSSVSTKKPNRRGSAFAKDN</sequence>
<dbReference type="GO" id="GO:0006511">
    <property type="term" value="P:ubiquitin-dependent protein catabolic process"/>
    <property type="evidence" value="ECO:0007669"/>
    <property type="project" value="TreeGrafter"/>
</dbReference>
<name>A0A0N0P3Z1_LEPSE</name>
<keyword evidence="1" id="KW-0677">Repeat</keyword>
<feature type="domain" description="Carbohydrate-binding/sugar hydrolysis" evidence="4">
    <location>
        <begin position="2621"/>
        <end position="2782"/>
    </location>
</feature>
<dbReference type="InterPro" id="IPR051550">
    <property type="entry name" value="SCF-Subunits/Alg-Epimerases"/>
</dbReference>
<feature type="coiled-coil region" evidence="2">
    <location>
        <begin position="2811"/>
        <end position="2852"/>
    </location>
</feature>
<gene>
    <name evidence="5" type="ORF">ABL78_6242</name>
</gene>
<organism evidence="5 6">
    <name type="scientific">Leptomonas seymouri</name>
    <dbReference type="NCBI Taxonomy" id="5684"/>
    <lineage>
        <taxon>Eukaryota</taxon>
        <taxon>Discoba</taxon>
        <taxon>Euglenozoa</taxon>
        <taxon>Kinetoplastea</taxon>
        <taxon>Metakinetoplastina</taxon>
        <taxon>Trypanosomatida</taxon>
        <taxon>Trypanosomatidae</taxon>
        <taxon>Leishmaniinae</taxon>
        <taxon>Leptomonas</taxon>
    </lineage>
</organism>
<dbReference type="Pfam" id="PF05048">
    <property type="entry name" value="NosD"/>
    <property type="match status" value="2"/>
</dbReference>
<feature type="region of interest" description="Disordered" evidence="3">
    <location>
        <begin position="3271"/>
        <end position="3355"/>
    </location>
</feature>
<dbReference type="SMART" id="SM00710">
    <property type="entry name" value="PbH1"/>
    <property type="match status" value="41"/>
</dbReference>
<protein>
    <recommendedName>
        <fullName evidence="4">Carbohydrate-binding/sugar hydrolysis domain-containing protein</fullName>
    </recommendedName>
</protein>
<dbReference type="Proteomes" id="UP000038009">
    <property type="component" value="Unassembled WGS sequence"/>
</dbReference>
<accession>A0A0N0P3Z1</accession>
<reference evidence="5 6" key="1">
    <citation type="journal article" date="2015" name="PLoS Pathog.">
        <title>Leptomonas seymouri: Adaptations to the Dixenous Life Cycle Analyzed by Genome Sequencing, Transcriptome Profiling and Co-infection with Leishmania donovani.</title>
        <authorList>
            <person name="Kraeva N."/>
            <person name="Butenko A."/>
            <person name="Hlavacova J."/>
            <person name="Kostygov A."/>
            <person name="Myskova J."/>
            <person name="Grybchuk D."/>
            <person name="Lestinova T."/>
            <person name="Votypka J."/>
            <person name="Volf P."/>
            <person name="Opperdoes F."/>
            <person name="Flegontov P."/>
            <person name="Lukes J."/>
            <person name="Yurchenko V."/>
        </authorList>
    </citation>
    <scope>NUCLEOTIDE SEQUENCE [LARGE SCALE GENOMIC DNA]</scope>
    <source>
        <strain evidence="5 6">ATCC 30220</strain>
    </source>
</reference>
<feature type="compositionally biased region" description="Polar residues" evidence="3">
    <location>
        <begin position="2893"/>
        <end position="2903"/>
    </location>
</feature>
<evidence type="ECO:0000313" key="6">
    <source>
        <dbReference type="Proteomes" id="UP000038009"/>
    </source>
</evidence>
<dbReference type="SUPFAM" id="SSF51126">
    <property type="entry name" value="Pectin lyase-like"/>
    <property type="match status" value="7"/>
</dbReference>
<dbReference type="Gene3D" id="2.160.20.10">
    <property type="entry name" value="Single-stranded right-handed beta-helix, Pectin lyase-like"/>
    <property type="match status" value="7"/>
</dbReference>
<dbReference type="Pfam" id="PF13229">
    <property type="entry name" value="Beta_helix"/>
    <property type="match status" value="6"/>
</dbReference>
<feature type="region of interest" description="Disordered" evidence="3">
    <location>
        <begin position="3180"/>
        <end position="3225"/>
    </location>
</feature>
<evidence type="ECO:0000256" key="2">
    <source>
        <dbReference type="SAM" id="Coils"/>
    </source>
</evidence>
<feature type="region of interest" description="Disordered" evidence="3">
    <location>
        <begin position="1311"/>
        <end position="1337"/>
    </location>
</feature>
<feature type="region of interest" description="Disordered" evidence="3">
    <location>
        <begin position="2893"/>
        <end position="2940"/>
    </location>
</feature>
<dbReference type="InterPro" id="IPR039448">
    <property type="entry name" value="Beta_helix"/>
</dbReference>
<dbReference type="VEuPathDB" id="TriTrypDB:Lsey_0238_0020"/>
<evidence type="ECO:0000259" key="4">
    <source>
        <dbReference type="SMART" id="SM00722"/>
    </source>
</evidence>
<proteinExistence type="predicted"/>
<dbReference type="EMBL" id="LJSK01000238">
    <property type="protein sequence ID" value="KPI84696.1"/>
    <property type="molecule type" value="Genomic_DNA"/>
</dbReference>